<dbReference type="GO" id="GO:0009341">
    <property type="term" value="C:beta-galactosidase complex"/>
    <property type="evidence" value="ECO:0007669"/>
    <property type="project" value="InterPro"/>
</dbReference>
<dbReference type="Gene3D" id="3.20.20.80">
    <property type="entry name" value="Glycosidases"/>
    <property type="match status" value="1"/>
</dbReference>
<dbReference type="RefSeq" id="WP_168961608.1">
    <property type="nucleotide sequence ID" value="NZ_JABAEW010000004.1"/>
</dbReference>
<gene>
    <name evidence="6" type="ORF">HF882_03420</name>
</gene>
<dbReference type="InterPro" id="IPR029062">
    <property type="entry name" value="Class_I_gatase-like"/>
</dbReference>
<evidence type="ECO:0000256" key="4">
    <source>
        <dbReference type="ARBA" id="ARBA00023295"/>
    </source>
</evidence>
<evidence type="ECO:0000256" key="1">
    <source>
        <dbReference type="ARBA" id="ARBA00022729"/>
    </source>
</evidence>
<keyword evidence="4" id="KW-0326">Glycosidase</keyword>
<dbReference type="EMBL" id="JABAEW010000004">
    <property type="protein sequence ID" value="NMD85629.1"/>
    <property type="molecule type" value="Genomic_DNA"/>
</dbReference>
<dbReference type="InterPro" id="IPR006558">
    <property type="entry name" value="LamG-like"/>
</dbReference>
<dbReference type="GO" id="GO:0004565">
    <property type="term" value="F:beta-galactosidase activity"/>
    <property type="evidence" value="ECO:0007669"/>
    <property type="project" value="InterPro"/>
</dbReference>
<dbReference type="InterPro" id="IPR013529">
    <property type="entry name" value="Glyco_hydro_42_N"/>
</dbReference>
<keyword evidence="1" id="KW-0732">Signal</keyword>
<evidence type="ECO:0000313" key="7">
    <source>
        <dbReference type="Proteomes" id="UP000576225"/>
    </source>
</evidence>
<accession>A0A848AWN6</accession>
<dbReference type="Gene3D" id="3.40.50.880">
    <property type="match status" value="1"/>
</dbReference>
<dbReference type="GO" id="GO:0005975">
    <property type="term" value="P:carbohydrate metabolic process"/>
    <property type="evidence" value="ECO:0007669"/>
    <property type="project" value="InterPro"/>
</dbReference>
<evidence type="ECO:0000313" key="6">
    <source>
        <dbReference type="EMBL" id="NMD85629.1"/>
    </source>
</evidence>
<feature type="domain" description="LamG-like jellyroll fold" evidence="5">
    <location>
        <begin position="146"/>
        <end position="263"/>
    </location>
</feature>
<dbReference type="AlphaFoldDB" id="A0A848AWN6"/>
<dbReference type="InterPro" id="IPR017853">
    <property type="entry name" value="GH"/>
</dbReference>
<dbReference type="Pfam" id="PF13385">
    <property type="entry name" value="Laminin_G_3"/>
    <property type="match status" value="1"/>
</dbReference>
<proteinExistence type="predicted"/>
<reference evidence="6 7" key="1">
    <citation type="submission" date="2020-04" db="EMBL/GenBank/DDBJ databases">
        <authorList>
            <person name="Hitch T.C.A."/>
            <person name="Wylensek D."/>
            <person name="Clavel T."/>
        </authorList>
    </citation>
    <scope>NUCLEOTIDE SEQUENCE [LARGE SCALE GENOMIC DNA]</scope>
    <source>
        <strain evidence="6 7">COR2-253-APC-1A</strain>
    </source>
</reference>
<dbReference type="SUPFAM" id="SSF51445">
    <property type="entry name" value="(Trans)glycosidases"/>
    <property type="match status" value="1"/>
</dbReference>
<evidence type="ECO:0000259" key="5">
    <source>
        <dbReference type="SMART" id="SM00560"/>
    </source>
</evidence>
<dbReference type="SUPFAM" id="SSF49899">
    <property type="entry name" value="Concanavalin A-like lectins/glucanases"/>
    <property type="match status" value="1"/>
</dbReference>
<evidence type="ECO:0000256" key="3">
    <source>
        <dbReference type="ARBA" id="ARBA00023157"/>
    </source>
</evidence>
<dbReference type="Proteomes" id="UP000576225">
    <property type="component" value="Unassembled WGS sequence"/>
</dbReference>
<organism evidence="6 7">
    <name type="scientific">Victivallis vadensis</name>
    <dbReference type="NCBI Taxonomy" id="172901"/>
    <lineage>
        <taxon>Bacteria</taxon>
        <taxon>Pseudomonadati</taxon>
        <taxon>Lentisphaerota</taxon>
        <taxon>Lentisphaeria</taxon>
        <taxon>Victivallales</taxon>
        <taxon>Victivallaceae</taxon>
        <taxon>Victivallis</taxon>
    </lineage>
</organism>
<comment type="caution">
    <text evidence="6">The sequence shown here is derived from an EMBL/GenBank/DDBJ whole genome shotgun (WGS) entry which is preliminary data.</text>
</comment>
<dbReference type="Pfam" id="PF02449">
    <property type="entry name" value="Glyco_hydro_42"/>
    <property type="match status" value="1"/>
</dbReference>
<dbReference type="InterPro" id="IPR013320">
    <property type="entry name" value="ConA-like_dom_sf"/>
</dbReference>
<name>A0A848AWN6_9BACT</name>
<sequence>MKKRLLARRENDSAKSRTVPEALLKWALLLLVLILGWPTVMRAESGQMRTLLRKPCPPPVCEIQGTVNPLLFNAFYHPDHHVVWADTGKLDMQLDTSSVSWNPEALTIASWVLPRQCNEGESYRMLAFKSMRGELPGHVDFKFGFKELVPEFGFKDRQGVWHGILRNAGHLRIPGQKPILLQHCRQLRPDHWNFVAAVFDRGRVSLYLDGKLVASGNTGVRELFFSDAPFRVGYGEGANGEKSSCLEGLIDRLSVYTVALTDDQIMQLYDRFAPSYPKEKVTLISSREMHRTEYDPKFQRKLELVRQYEKHLPASDLSVRSPAMSVMEHAGRPMLCRDGVLESGMCMMPYPGNDNRDLFNSSRDFAAAGVDYYTETLFTWMQWGHNCVNWWLGPGQYDFAKVEERLRVMIAANPKARLILRLKLNMPNWWRKRYPEEMAMTSSGWRAEQPSLTSKRWLKDICRMVGDLVRHLEQTDIAPHIVGYVPAGGLSSEWLWWGAPQGMIDYSSSNVTAFRDYLRKIYPDTAALRKAWNDPQVTFQNAMIPPPKVRAAGEDGYFRDALSARWEIDYRHFLSIATSRALLQVARTIHENSASRKLVGAFYGYSTQLAGTGALWNNGHNNLVEVLNSPDIDFFCSPTVYDRRRGGEEGDYQNRYIASLRLHGKLYWDEADMRTHLHAGTEHYRTATPKETSAVNWRTFGSSLIQGVNVWWFLIADNAGFHSERIMNEIAQMSKLDRELLDVSKESAAEIAVFCDEKSMLYVSSKGAGREKEYIPKTHTELRRVGAPFDFYMLSDISNAKLRNYKLYIFLNVWHVTPEMREAIHRKLAEKYSAAIWVYAPGYLSPSGNSVETMRELTGFTFRKFKTTEALPLHPVKATTVQAGGRFSLSGRKYEFNPGFAVSSPDAKIWAELGGEPVVAERETPSGRSFYSLIPLSAEWIREVCRAMKIHLYCDSGDVLQANRNFLMLHATSAGTKRIILPSRCDVRNLIDGSLIADVDTITVELASGDTVIYQLIQKEIQ</sequence>
<dbReference type="Gene3D" id="2.60.120.200">
    <property type="match status" value="1"/>
</dbReference>
<protein>
    <recommendedName>
        <fullName evidence="5">LamG-like jellyroll fold domain-containing protein</fullName>
    </recommendedName>
</protein>
<keyword evidence="2" id="KW-0378">Hydrolase</keyword>
<keyword evidence="3" id="KW-1015">Disulfide bond</keyword>
<evidence type="ECO:0000256" key="2">
    <source>
        <dbReference type="ARBA" id="ARBA00022801"/>
    </source>
</evidence>
<dbReference type="SMART" id="SM00560">
    <property type="entry name" value="LamGL"/>
    <property type="match status" value="1"/>
</dbReference>